<keyword evidence="2" id="KW-1003">Cell membrane</keyword>
<proteinExistence type="predicted"/>
<comment type="subcellular location">
    <subcellularLocation>
        <location evidence="1">Cell membrane</location>
        <topology evidence="1">Multi-pass membrane protein</topology>
    </subcellularLocation>
</comment>
<dbReference type="PROSITE" id="PS50035">
    <property type="entry name" value="PLD"/>
    <property type="match status" value="2"/>
</dbReference>
<sequence>MFYMKEVFMTQEQSARLLPQKPSRWTKILLNRKVPILLFFLLELAFLVFSYLSLQEHFPSIILWEHLLSVFTFFYLLNRSMDSRSKLSWIIIIALFPIFGTALLYFSLADLGVRRLKKRLEDATVQASDHLSTDPEVADYLSQSDRQLQKLAYFLEHSPAQFPIYRDTEVTYFPLGDDMLPALLEDLKKAERYIFMEYFIIDEGIMWGEILAILEEKAKAGLDVRVMFDGMNEMTTLSYDYIERLHKVGIKAQTFSPVKPILSTYYNYRDHRKITVIDGQVAYTGGVNIADEYVNKRERFGHWKDTALRLDGSAVQTLKALFLTMWTVTGIEDKRDVEYYLQEKPQQRKSQGFVLPYGNSPLTYHKVAEDVYLHLLNTSTDYVHIMTPYLILDDELVRAMTFAAKRGVDVRIIMPGIPDKQYAFDIATTYFKALLDAGVRIFRYTPGFVHAKIYVSDSQQAVVGTINTDYRSLYQNFENGVYIYKNLEVLKIEQDFEKTQALSEEVTLESLSKMPMAHRLGGFLFSLIGPLM</sequence>
<feature type="transmembrane region" description="Helical" evidence="13">
    <location>
        <begin position="89"/>
        <end position="108"/>
    </location>
</feature>
<dbReference type="EMBL" id="CP003122">
    <property type="protein sequence ID" value="AFJ26070.1"/>
    <property type="molecule type" value="Genomic_DNA"/>
</dbReference>
<dbReference type="PATRIC" id="fig|1114965.3.peg.1036"/>
<keyword evidence="10" id="KW-0594">Phospholipid biosynthesis</keyword>
<dbReference type="HOGENOM" id="CLU_038053_1_2_9"/>
<organism evidence="15 16">
    <name type="scientific">Streptococcus parasanguinis FW213</name>
    <dbReference type="NCBI Taxonomy" id="1114965"/>
    <lineage>
        <taxon>Bacteria</taxon>
        <taxon>Bacillati</taxon>
        <taxon>Bacillota</taxon>
        <taxon>Bacilli</taxon>
        <taxon>Lactobacillales</taxon>
        <taxon>Streptococcaceae</taxon>
        <taxon>Streptococcus</taxon>
    </lineage>
</organism>
<keyword evidence="5 13" id="KW-0812">Transmembrane</keyword>
<keyword evidence="11" id="KW-1208">Phospholipid metabolism</keyword>
<evidence type="ECO:0000313" key="15">
    <source>
        <dbReference type="EMBL" id="AFJ26070.1"/>
    </source>
</evidence>
<dbReference type="PANTHER" id="PTHR21248">
    <property type="entry name" value="CARDIOLIPIN SYNTHASE"/>
    <property type="match status" value="1"/>
</dbReference>
<evidence type="ECO:0000256" key="13">
    <source>
        <dbReference type="SAM" id="Phobius"/>
    </source>
</evidence>
<evidence type="ECO:0000256" key="6">
    <source>
        <dbReference type="ARBA" id="ARBA00022737"/>
    </source>
</evidence>
<dbReference type="STRING" id="1114965.Spaf_1082"/>
<evidence type="ECO:0000256" key="5">
    <source>
        <dbReference type="ARBA" id="ARBA00022692"/>
    </source>
</evidence>
<dbReference type="InterPro" id="IPR025202">
    <property type="entry name" value="PLD-like_dom"/>
</dbReference>
<feature type="transmembrane region" description="Helical" evidence="13">
    <location>
        <begin position="34"/>
        <end position="52"/>
    </location>
</feature>
<protein>
    <recommendedName>
        <fullName evidence="12">Cardiolipin synthase</fullName>
        <ecNumber evidence="12">2.7.8.-</ecNumber>
    </recommendedName>
</protein>
<feature type="domain" description="PLD phosphodiesterase" evidence="14">
    <location>
        <begin position="266"/>
        <end position="293"/>
    </location>
</feature>
<dbReference type="Gene3D" id="3.30.870.10">
    <property type="entry name" value="Endonuclease Chain A"/>
    <property type="match status" value="2"/>
</dbReference>
<dbReference type="CDD" id="cd09160">
    <property type="entry name" value="PLDc_SMU_988_like_2"/>
    <property type="match status" value="1"/>
</dbReference>
<feature type="domain" description="PLD phosphodiesterase" evidence="14">
    <location>
        <begin position="445"/>
        <end position="472"/>
    </location>
</feature>
<dbReference type="InterPro" id="IPR001736">
    <property type="entry name" value="PLipase_D/transphosphatidylase"/>
</dbReference>
<evidence type="ECO:0000256" key="12">
    <source>
        <dbReference type="NCBIfam" id="TIGR04265"/>
    </source>
</evidence>
<dbReference type="GO" id="GO:0032049">
    <property type="term" value="P:cardiolipin biosynthetic process"/>
    <property type="evidence" value="ECO:0007669"/>
    <property type="project" value="UniProtKB-UniRule"/>
</dbReference>
<dbReference type="KEGG" id="scf:Spaf_1082"/>
<accession>I1ZLZ6</accession>
<dbReference type="GO" id="GO:0005886">
    <property type="term" value="C:plasma membrane"/>
    <property type="evidence" value="ECO:0007669"/>
    <property type="project" value="UniProtKB-SubCell"/>
</dbReference>
<feature type="transmembrane region" description="Helical" evidence="13">
    <location>
        <begin position="58"/>
        <end position="77"/>
    </location>
</feature>
<evidence type="ECO:0000256" key="2">
    <source>
        <dbReference type="ARBA" id="ARBA00022475"/>
    </source>
</evidence>
<name>I1ZLZ6_STRPA</name>
<dbReference type="Pfam" id="PF13091">
    <property type="entry name" value="PLDc_2"/>
    <property type="match status" value="2"/>
</dbReference>
<evidence type="ECO:0000256" key="9">
    <source>
        <dbReference type="ARBA" id="ARBA00023136"/>
    </source>
</evidence>
<dbReference type="AlphaFoldDB" id="I1ZLZ6"/>
<evidence type="ECO:0000256" key="8">
    <source>
        <dbReference type="ARBA" id="ARBA00023098"/>
    </source>
</evidence>
<reference evidence="15 16" key="1">
    <citation type="journal article" date="2012" name="PLoS ONE">
        <title>Complete Genome and Transcriptomes of Streptococcus parasanguinis FW213: Phylogenic Relations and Potential Virulence Mechanisms.</title>
        <authorList>
            <person name="Geng J."/>
            <person name="Chiu C.H."/>
            <person name="Tang P."/>
            <person name="Chen Y."/>
            <person name="Shieh H.R."/>
            <person name="Hu S."/>
            <person name="Chen Y.Y."/>
        </authorList>
    </citation>
    <scope>NUCLEOTIDE SEQUENCE [LARGE SCALE GENOMIC DNA]</scope>
    <source>
        <strain evidence="15 16">FW213</strain>
    </source>
</reference>
<keyword evidence="7 13" id="KW-1133">Transmembrane helix</keyword>
<keyword evidence="6" id="KW-0677">Repeat</keyword>
<dbReference type="eggNOG" id="COG1502">
    <property type="taxonomic scope" value="Bacteria"/>
</dbReference>
<evidence type="ECO:0000256" key="3">
    <source>
        <dbReference type="ARBA" id="ARBA00022516"/>
    </source>
</evidence>
<dbReference type="CDD" id="cd09154">
    <property type="entry name" value="PLDc_SMU_988_like_1"/>
    <property type="match status" value="1"/>
</dbReference>
<keyword evidence="8" id="KW-0443">Lipid metabolism</keyword>
<dbReference type="PANTHER" id="PTHR21248:SF22">
    <property type="entry name" value="PHOSPHOLIPASE D"/>
    <property type="match status" value="1"/>
</dbReference>
<keyword evidence="4" id="KW-0808">Transferase</keyword>
<dbReference type="NCBIfam" id="TIGR04265">
    <property type="entry name" value="bac_cardiolipin"/>
    <property type="match status" value="1"/>
</dbReference>
<dbReference type="SMART" id="SM00155">
    <property type="entry name" value="PLDc"/>
    <property type="match status" value="2"/>
</dbReference>
<dbReference type="InterPro" id="IPR022924">
    <property type="entry name" value="Cardiolipin_synthase"/>
</dbReference>
<evidence type="ECO:0000256" key="4">
    <source>
        <dbReference type="ARBA" id="ARBA00022679"/>
    </source>
</evidence>
<dbReference type="InterPro" id="IPR027379">
    <property type="entry name" value="CLS_N"/>
</dbReference>
<evidence type="ECO:0000313" key="16">
    <source>
        <dbReference type="Proteomes" id="UP000002865"/>
    </source>
</evidence>
<evidence type="ECO:0000256" key="7">
    <source>
        <dbReference type="ARBA" id="ARBA00022989"/>
    </source>
</evidence>
<evidence type="ECO:0000256" key="10">
    <source>
        <dbReference type="ARBA" id="ARBA00023209"/>
    </source>
</evidence>
<gene>
    <name evidence="15" type="ORF">Spaf_1082</name>
</gene>
<dbReference type="Pfam" id="PF13396">
    <property type="entry name" value="PLDc_N"/>
    <property type="match status" value="1"/>
</dbReference>
<dbReference type="PaxDb" id="1114965-Spaf_1082"/>
<keyword evidence="9 13" id="KW-0472">Membrane</keyword>
<evidence type="ECO:0000256" key="11">
    <source>
        <dbReference type="ARBA" id="ARBA00023264"/>
    </source>
</evidence>
<dbReference type="EC" id="2.7.8.-" evidence="12"/>
<keyword evidence="3" id="KW-0444">Lipid biosynthesis</keyword>
<evidence type="ECO:0000256" key="1">
    <source>
        <dbReference type="ARBA" id="ARBA00004651"/>
    </source>
</evidence>
<dbReference type="Proteomes" id="UP000002865">
    <property type="component" value="Chromosome"/>
</dbReference>
<dbReference type="SUPFAM" id="SSF56024">
    <property type="entry name" value="Phospholipase D/nuclease"/>
    <property type="match status" value="2"/>
</dbReference>
<dbReference type="GO" id="GO:0008808">
    <property type="term" value="F:cardiolipin synthase activity"/>
    <property type="evidence" value="ECO:0007669"/>
    <property type="project" value="UniProtKB-UniRule"/>
</dbReference>
<evidence type="ECO:0000259" key="14">
    <source>
        <dbReference type="PROSITE" id="PS50035"/>
    </source>
</evidence>